<reference evidence="1 2" key="1">
    <citation type="journal article" date="2018" name="PLoS Genet.">
        <title>Population sequencing reveals clonal diversity and ancestral inbreeding in the grapevine cultivar Chardonnay.</title>
        <authorList>
            <person name="Roach M.J."/>
            <person name="Johnson D.L."/>
            <person name="Bohlmann J."/>
            <person name="van Vuuren H.J."/>
            <person name="Jones S.J."/>
            <person name="Pretorius I.S."/>
            <person name="Schmidt S.A."/>
            <person name="Borneman A.R."/>
        </authorList>
    </citation>
    <scope>NUCLEOTIDE SEQUENCE [LARGE SCALE GENOMIC DNA]</scope>
    <source>
        <strain evidence="2">cv. Chardonnay</strain>
        <tissue evidence="1">Leaf</tissue>
    </source>
</reference>
<comment type="caution">
    <text evidence="1">The sequence shown here is derived from an EMBL/GenBank/DDBJ whole genome shotgun (WGS) entry which is preliminary data.</text>
</comment>
<dbReference type="AlphaFoldDB" id="A0A438I906"/>
<evidence type="ECO:0000313" key="2">
    <source>
        <dbReference type="Proteomes" id="UP000288805"/>
    </source>
</evidence>
<dbReference type="Proteomes" id="UP000288805">
    <property type="component" value="Unassembled WGS sequence"/>
</dbReference>
<name>A0A438I906_VITVI</name>
<organism evidence="1 2">
    <name type="scientific">Vitis vinifera</name>
    <name type="common">Grape</name>
    <dbReference type="NCBI Taxonomy" id="29760"/>
    <lineage>
        <taxon>Eukaryota</taxon>
        <taxon>Viridiplantae</taxon>
        <taxon>Streptophyta</taxon>
        <taxon>Embryophyta</taxon>
        <taxon>Tracheophyta</taxon>
        <taxon>Spermatophyta</taxon>
        <taxon>Magnoliopsida</taxon>
        <taxon>eudicotyledons</taxon>
        <taxon>Gunneridae</taxon>
        <taxon>Pentapetalae</taxon>
        <taxon>rosids</taxon>
        <taxon>Vitales</taxon>
        <taxon>Vitaceae</taxon>
        <taxon>Viteae</taxon>
        <taxon>Vitis</taxon>
    </lineage>
</organism>
<evidence type="ECO:0000313" key="1">
    <source>
        <dbReference type="EMBL" id="RVW93203.1"/>
    </source>
</evidence>
<accession>A0A438I906</accession>
<dbReference type="EMBL" id="QGNW01000130">
    <property type="protein sequence ID" value="RVW93203.1"/>
    <property type="molecule type" value="Genomic_DNA"/>
</dbReference>
<protein>
    <submittedName>
        <fullName evidence="1">Uncharacterized protein</fullName>
    </submittedName>
</protein>
<sequence length="71" mass="8228">MGAAVPNFTWVRQETSAKLRVTFPTMMALEEPWLPPAHHLLTQPSFSMRKNRGRLVQLLVLSIWKLLLLMK</sequence>
<proteinExistence type="predicted"/>
<gene>
    <name evidence="1" type="ORF">CK203_022304</name>
</gene>